<accession>A0A6J8DZF2</accession>
<feature type="region of interest" description="Disordered" evidence="1">
    <location>
        <begin position="74"/>
        <end position="100"/>
    </location>
</feature>
<dbReference type="InterPro" id="IPR043502">
    <property type="entry name" value="DNA/RNA_pol_sf"/>
</dbReference>
<dbReference type="OrthoDB" id="6161926at2759"/>
<dbReference type="Gene3D" id="3.10.10.10">
    <property type="entry name" value="HIV Type 1 Reverse Transcriptase, subunit A, domain 1"/>
    <property type="match status" value="1"/>
</dbReference>
<organism evidence="2 3">
    <name type="scientific">Mytilus coruscus</name>
    <name type="common">Sea mussel</name>
    <dbReference type="NCBI Taxonomy" id="42192"/>
    <lineage>
        <taxon>Eukaryota</taxon>
        <taxon>Metazoa</taxon>
        <taxon>Spiralia</taxon>
        <taxon>Lophotrochozoa</taxon>
        <taxon>Mollusca</taxon>
        <taxon>Bivalvia</taxon>
        <taxon>Autobranchia</taxon>
        <taxon>Pteriomorphia</taxon>
        <taxon>Mytilida</taxon>
        <taxon>Mytiloidea</taxon>
        <taxon>Mytilidae</taxon>
        <taxon>Mytilinae</taxon>
        <taxon>Mytilus</taxon>
    </lineage>
</organism>
<sequence>MQLKKLLPQAQGFNTSDACSDTMNHKHMQASIDSNCEISESQSFSRPRAHYSKGVNSISGVSHEIEYEISMGGSAISDENNNDSHSKSQPSHDKEFSLFTEGAPGSTDPIKWNNFLHKLTAKLKINCSEETEVDSVRTSYLPSRLNPGNSDKATHLKLPLEGTAIEVFKNVEKEAMSGRLKNRSVRLRDDKAFMVSKKDFTEFCSPPRLDDNIEEGLSSTMGNKKKARTLLRSVPYGSLIASYIDVAESEYDRVEACSALIVKNGLDFVSLPAFTGVKETVVPRVGTKRSSILEEVNSLLEKRAIEPVPKNAENQGYYSTIFMVPKRQGGLGPILNLKPLNKFVKPHHFKMETLRSILKTLQKVSPLQHFGEKVSIPSFAVWSTIGSKDFHKSDGSSRCISAKTNDSHFYVSGRLDVKKQQQSKGDKTITVHSGIIKKSGFDNQCGKILFKSDSNNRISRRSDHLKGLVFPSQERFKNISQMIQIFLHSQTVEARVMLRLLGLMASCIDLVPWARLHMRPLQLYLLAWWRPALHSLNHLIPLYQPLQEHLFWWINRRNFFRGVLLEQESAQVTLVTDASQSGWGAHINNYQLAGICIGHLSTK</sequence>
<reference evidence="2 3" key="1">
    <citation type="submission" date="2020-06" db="EMBL/GenBank/DDBJ databases">
        <authorList>
            <person name="Li R."/>
            <person name="Bekaert M."/>
        </authorList>
    </citation>
    <scope>NUCLEOTIDE SEQUENCE [LARGE SCALE GENOMIC DNA]</scope>
    <source>
        <strain evidence="3">wild</strain>
    </source>
</reference>
<evidence type="ECO:0000256" key="1">
    <source>
        <dbReference type="SAM" id="MobiDB-lite"/>
    </source>
</evidence>
<dbReference type="EMBL" id="CACVKT020008083">
    <property type="protein sequence ID" value="CAC5412705.1"/>
    <property type="molecule type" value="Genomic_DNA"/>
</dbReference>
<dbReference type="Proteomes" id="UP000507470">
    <property type="component" value="Unassembled WGS sequence"/>
</dbReference>
<feature type="compositionally biased region" description="Basic and acidic residues" evidence="1">
    <location>
        <begin position="82"/>
        <end position="96"/>
    </location>
</feature>
<name>A0A6J8DZF2_MYTCO</name>
<dbReference type="SUPFAM" id="SSF56672">
    <property type="entry name" value="DNA/RNA polymerases"/>
    <property type="match status" value="1"/>
</dbReference>
<evidence type="ECO:0000313" key="3">
    <source>
        <dbReference type="Proteomes" id="UP000507470"/>
    </source>
</evidence>
<evidence type="ECO:0000313" key="2">
    <source>
        <dbReference type="EMBL" id="CAC5412705.1"/>
    </source>
</evidence>
<keyword evidence="3" id="KW-1185">Reference proteome</keyword>
<gene>
    <name evidence="2" type="ORF">MCOR_45692</name>
</gene>
<protein>
    <submittedName>
        <fullName evidence="2">Uncharacterized protein</fullName>
    </submittedName>
</protein>
<dbReference type="InterPro" id="IPR052055">
    <property type="entry name" value="Hepadnavirus_pol/RT"/>
</dbReference>
<proteinExistence type="predicted"/>
<dbReference type="AlphaFoldDB" id="A0A6J8DZF2"/>
<dbReference type="PANTHER" id="PTHR33050">
    <property type="entry name" value="REVERSE TRANSCRIPTASE DOMAIN-CONTAINING PROTEIN"/>
    <property type="match status" value="1"/>
</dbReference>
<dbReference type="PANTHER" id="PTHR33050:SF7">
    <property type="entry name" value="RIBONUCLEASE H"/>
    <property type="match status" value="1"/>
</dbReference>